<sequence length="104" mass="11292">MNDRAEIAEYSRYPASATPATSSAMLGTKAIDNTLVRIEARPLRGPKFFFKAPEGLPALVVTGQGPRTQLTCGAGSARWRLQRLRRLIVTATVSQLHVSDHSSV</sequence>
<organism evidence="1 2">
    <name type="scientific">Amycolatopsis dongchuanensis</name>
    <dbReference type="NCBI Taxonomy" id="1070866"/>
    <lineage>
        <taxon>Bacteria</taxon>
        <taxon>Bacillati</taxon>
        <taxon>Actinomycetota</taxon>
        <taxon>Actinomycetes</taxon>
        <taxon>Pseudonocardiales</taxon>
        <taxon>Pseudonocardiaceae</taxon>
        <taxon>Amycolatopsis</taxon>
    </lineage>
</organism>
<dbReference type="EMBL" id="BAABIB010000022">
    <property type="protein sequence ID" value="GAA5154896.1"/>
    <property type="molecule type" value="Genomic_DNA"/>
</dbReference>
<dbReference type="Proteomes" id="UP001500192">
    <property type="component" value="Unassembled WGS sequence"/>
</dbReference>
<proteinExistence type="predicted"/>
<accession>A0ABP9Q096</accession>
<comment type="caution">
    <text evidence="1">The sequence shown here is derived from an EMBL/GenBank/DDBJ whole genome shotgun (WGS) entry which is preliminary data.</text>
</comment>
<name>A0ABP9Q096_9PSEU</name>
<keyword evidence="2" id="KW-1185">Reference proteome</keyword>
<evidence type="ECO:0000313" key="1">
    <source>
        <dbReference type="EMBL" id="GAA5154896.1"/>
    </source>
</evidence>
<reference evidence="2" key="1">
    <citation type="journal article" date="2019" name="Int. J. Syst. Evol. Microbiol.">
        <title>The Global Catalogue of Microorganisms (GCM) 10K type strain sequencing project: providing services to taxonomists for standard genome sequencing and annotation.</title>
        <authorList>
            <consortium name="The Broad Institute Genomics Platform"/>
            <consortium name="The Broad Institute Genome Sequencing Center for Infectious Disease"/>
            <person name="Wu L."/>
            <person name="Ma J."/>
        </authorList>
    </citation>
    <scope>NUCLEOTIDE SEQUENCE [LARGE SCALE GENOMIC DNA]</scope>
    <source>
        <strain evidence="2">JCM 18054</strain>
    </source>
</reference>
<gene>
    <name evidence="1" type="ORF">GCM10023214_09830</name>
</gene>
<evidence type="ECO:0000313" key="2">
    <source>
        <dbReference type="Proteomes" id="UP001500192"/>
    </source>
</evidence>
<protein>
    <submittedName>
        <fullName evidence="1">Uncharacterized protein</fullName>
    </submittedName>
</protein>